<gene>
    <name evidence="1" type="ORF">FK268_10080</name>
</gene>
<comment type="caution">
    <text evidence="1">The sequence shown here is derived from an EMBL/GenBank/DDBJ whole genome shotgun (WGS) entry which is preliminary data.</text>
</comment>
<protein>
    <submittedName>
        <fullName evidence="1">Uncharacterized protein</fullName>
    </submittedName>
</protein>
<evidence type="ECO:0000313" key="2">
    <source>
        <dbReference type="Proteomes" id="UP000319792"/>
    </source>
</evidence>
<organism evidence="1 2">
    <name type="scientific">Tsukamurella sputi</name>
    <dbReference type="NCBI Taxonomy" id="2591848"/>
    <lineage>
        <taxon>Bacteria</taxon>
        <taxon>Bacillati</taxon>
        <taxon>Actinomycetota</taxon>
        <taxon>Actinomycetes</taxon>
        <taxon>Mycobacteriales</taxon>
        <taxon>Tsukamurellaceae</taxon>
        <taxon>Tsukamurella</taxon>
    </lineage>
</organism>
<proteinExistence type="predicted"/>
<dbReference type="InterPro" id="IPR046485">
    <property type="entry name" value="DUF6578"/>
</dbReference>
<evidence type="ECO:0000313" key="1">
    <source>
        <dbReference type="EMBL" id="TWS23987.1"/>
    </source>
</evidence>
<dbReference type="EMBL" id="VIGV01000003">
    <property type="protein sequence ID" value="TWS23987.1"/>
    <property type="molecule type" value="Genomic_DNA"/>
</dbReference>
<dbReference type="Proteomes" id="UP000319792">
    <property type="component" value="Unassembled WGS sequence"/>
</dbReference>
<dbReference type="AlphaFoldDB" id="A0A5C5RLZ8"/>
<sequence length="185" mass="19952">MNSAWSLDMSLQYVHISNWEYQCCGTVPRVGGTVRGSLTLHPSRRPGYPAPEVLDWDPASGLVRVGDLYAQLGFSVTDPYRTDLIVSLGWHDAGPAPTVVGTVEILLEETGTYVRQSTGELDIAPASVEYREVREATMWPEDRLEAGGPAAAGVVAGVRLASPVEEADRARILAEGLRLFTEAGV</sequence>
<name>A0A5C5RLZ8_9ACTN</name>
<accession>A0A5C5RLZ8</accession>
<reference evidence="1 2" key="2">
    <citation type="submission" date="2019-08" db="EMBL/GenBank/DDBJ databases">
        <title>Tsukamurella conjunctivitidis sp. nov., Tsukamurella assacharolytica sp. nov. and Tsukamurella sputae sp. nov. isolated from patients with conjunctivitis, bacteraemia (lymphoma) and respiratory infection (sputum) in Hong Kong.</title>
        <authorList>
            <person name="Fok K.M.N."/>
            <person name="Fong J.Y.H."/>
        </authorList>
    </citation>
    <scope>NUCLEOTIDE SEQUENCE [LARGE SCALE GENOMIC DNA]</scope>
    <source>
        <strain evidence="1 2">HKU70</strain>
    </source>
</reference>
<keyword evidence="2" id="KW-1185">Reference proteome</keyword>
<reference evidence="1 2" key="1">
    <citation type="submission" date="2019-06" db="EMBL/GenBank/DDBJ databases">
        <authorList>
            <person name="Teng J.L.L."/>
            <person name="Lee H.H."/>
            <person name="Lau S.K.P."/>
            <person name="Woo P.C.Y."/>
        </authorList>
    </citation>
    <scope>NUCLEOTIDE SEQUENCE [LARGE SCALE GENOMIC DNA]</scope>
    <source>
        <strain evidence="1 2">HKU70</strain>
    </source>
</reference>
<dbReference type="Pfam" id="PF20218">
    <property type="entry name" value="DUF6578"/>
    <property type="match status" value="1"/>
</dbReference>
<dbReference type="OrthoDB" id="4773002at2"/>
<dbReference type="RefSeq" id="WP_146433652.1">
    <property type="nucleotide sequence ID" value="NZ_VIGV01000003.1"/>
</dbReference>